<feature type="compositionally biased region" description="Polar residues" evidence="1">
    <location>
        <begin position="11"/>
        <end position="33"/>
    </location>
</feature>
<dbReference type="AlphaFoldDB" id="A0A8S9QL89"/>
<dbReference type="Proteomes" id="UP000712600">
    <property type="component" value="Unassembled WGS sequence"/>
</dbReference>
<proteinExistence type="predicted"/>
<feature type="region of interest" description="Disordered" evidence="1">
    <location>
        <begin position="1"/>
        <end position="58"/>
    </location>
</feature>
<name>A0A8S9QL89_BRACR</name>
<dbReference type="EMBL" id="QGKX02001290">
    <property type="protein sequence ID" value="KAF3542030.1"/>
    <property type="molecule type" value="Genomic_DNA"/>
</dbReference>
<evidence type="ECO:0000313" key="2">
    <source>
        <dbReference type="EMBL" id="KAF3542030.1"/>
    </source>
</evidence>
<sequence>MLRSGKRLATDTKNNTEIGNSANTDKTGKSDSQPILLDDPDPKLSRKNGKSTAENNKEKIVDLEVEGDSEIEAEIDRHIDNRTDDYVQLMDASIEVANIEEDDDSDIIVDRYLREAVDRQPSSLSNWSKDKAPKS</sequence>
<evidence type="ECO:0000256" key="1">
    <source>
        <dbReference type="SAM" id="MobiDB-lite"/>
    </source>
</evidence>
<reference evidence="2" key="1">
    <citation type="submission" date="2019-12" db="EMBL/GenBank/DDBJ databases">
        <title>Genome sequencing and annotation of Brassica cretica.</title>
        <authorList>
            <person name="Studholme D.J."/>
            <person name="Sarris P."/>
        </authorList>
    </citation>
    <scope>NUCLEOTIDE SEQUENCE</scope>
    <source>
        <strain evidence="2">PFS-109/04</strain>
        <tissue evidence="2">Leaf</tissue>
    </source>
</reference>
<comment type="caution">
    <text evidence="2">The sequence shown here is derived from an EMBL/GenBank/DDBJ whole genome shotgun (WGS) entry which is preliminary data.</text>
</comment>
<organism evidence="2 3">
    <name type="scientific">Brassica cretica</name>
    <name type="common">Mustard</name>
    <dbReference type="NCBI Taxonomy" id="69181"/>
    <lineage>
        <taxon>Eukaryota</taxon>
        <taxon>Viridiplantae</taxon>
        <taxon>Streptophyta</taxon>
        <taxon>Embryophyta</taxon>
        <taxon>Tracheophyta</taxon>
        <taxon>Spermatophyta</taxon>
        <taxon>Magnoliopsida</taxon>
        <taxon>eudicotyledons</taxon>
        <taxon>Gunneridae</taxon>
        <taxon>Pentapetalae</taxon>
        <taxon>rosids</taxon>
        <taxon>malvids</taxon>
        <taxon>Brassicales</taxon>
        <taxon>Brassicaceae</taxon>
        <taxon>Brassiceae</taxon>
        <taxon>Brassica</taxon>
    </lineage>
</organism>
<evidence type="ECO:0000313" key="3">
    <source>
        <dbReference type="Proteomes" id="UP000712600"/>
    </source>
</evidence>
<gene>
    <name evidence="2" type="ORF">F2Q69_00024677</name>
</gene>
<accession>A0A8S9QL89</accession>
<protein>
    <submittedName>
        <fullName evidence="2">Uncharacterized protein</fullName>
    </submittedName>
</protein>